<organism evidence="1 2">
    <name type="scientific">Enterocloster bolteae (strain ATCC BAA-613 / DSM 15670 / CCUG 46953 / JCM 12243 / WAL 16351)</name>
    <name type="common">Clostridium bolteae</name>
    <dbReference type="NCBI Taxonomy" id="411902"/>
    <lineage>
        <taxon>Bacteria</taxon>
        <taxon>Bacillati</taxon>
        <taxon>Bacillota</taxon>
        <taxon>Clostridia</taxon>
        <taxon>Lachnospirales</taxon>
        <taxon>Lachnospiraceae</taxon>
        <taxon>Enterocloster</taxon>
    </lineage>
</organism>
<dbReference type="PaxDb" id="411902-CLOBOL_01984"/>
<reference evidence="1 2" key="1">
    <citation type="submission" date="2007-08" db="EMBL/GenBank/DDBJ databases">
        <authorList>
            <person name="Fulton L."/>
            <person name="Clifton S."/>
            <person name="Fulton B."/>
            <person name="Xu J."/>
            <person name="Minx P."/>
            <person name="Pepin K.H."/>
            <person name="Johnson M."/>
            <person name="Thiruvilangam P."/>
            <person name="Bhonagiri V."/>
            <person name="Nash W.E."/>
            <person name="Mardis E.R."/>
            <person name="Wilson R.K."/>
        </authorList>
    </citation>
    <scope>NUCLEOTIDE SEQUENCE [LARGE SCALE GENOMIC DNA]</scope>
    <source>
        <strain evidence="2">ATCC BAA-613 / DSM 15670 / CCUG 46953 / JCM 12243 / WAL 16351</strain>
    </source>
</reference>
<protein>
    <submittedName>
        <fullName evidence="1">Uncharacterized protein</fullName>
    </submittedName>
</protein>
<sequence>MSINYQFKCFSEYYFSRKLPPPLSGTVRPMGTRNAKKITGFIP</sequence>
<evidence type="ECO:0000313" key="2">
    <source>
        <dbReference type="Proteomes" id="UP000005396"/>
    </source>
</evidence>
<dbReference type="EMBL" id="ABCC02000021">
    <property type="protein sequence ID" value="EDP17744.1"/>
    <property type="molecule type" value="Genomic_DNA"/>
</dbReference>
<proteinExistence type="predicted"/>
<dbReference type="Proteomes" id="UP000005396">
    <property type="component" value="Unassembled WGS sequence"/>
</dbReference>
<accession>A8RMQ1</accession>
<comment type="caution">
    <text evidence="1">The sequence shown here is derived from an EMBL/GenBank/DDBJ whole genome shotgun (WGS) entry which is preliminary data.</text>
</comment>
<gene>
    <name evidence="1" type="ORF">CLOBOL_01984</name>
</gene>
<dbReference type="HOGENOM" id="CLU_3231685_0_0_9"/>
<evidence type="ECO:0000313" key="1">
    <source>
        <dbReference type="EMBL" id="EDP17744.1"/>
    </source>
</evidence>
<name>A8RMQ1_ENTBW</name>
<dbReference type="AlphaFoldDB" id="A8RMQ1"/>
<reference evidence="1 2" key="2">
    <citation type="submission" date="2007-09" db="EMBL/GenBank/DDBJ databases">
        <title>Draft genome sequence of Clostridium bolteae (ATCC BAA-613).</title>
        <authorList>
            <person name="Sudarsanam P."/>
            <person name="Ley R."/>
            <person name="Guruge J."/>
            <person name="Turnbaugh P.J."/>
            <person name="Mahowald M."/>
            <person name="Liep D."/>
            <person name="Gordon J."/>
        </authorList>
    </citation>
    <scope>NUCLEOTIDE SEQUENCE [LARGE SCALE GENOMIC DNA]</scope>
    <source>
        <strain evidence="2">ATCC BAA-613 / DSM 15670 / CCUG 46953 / JCM 12243 / WAL 16351</strain>
    </source>
</reference>